<feature type="transmembrane region" description="Helical" evidence="8">
    <location>
        <begin position="41"/>
        <end position="60"/>
    </location>
</feature>
<evidence type="ECO:0000256" key="2">
    <source>
        <dbReference type="ARBA" id="ARBA00010100"/>
    </source>
</evidence>
<protein>
    <recommendedName>
        <fullName evidence="8">L-lactate permease</fullName>
    </recommendedName>
</protein>
<proteinExistence type="inferred from homology"/>
<evidence type="ECO:0000256" key="4">
    <source>
        <dbReference type="ARBA" id="ARBA00022475"/>
    </source>
</evidence>
<feature type="transmembrane region" description="Helical" evidence="8">
    <location>
        <begin position="12"/>
        <end position="34"/>
    </location>
</feature>
<keyword evidence="7 8" id="KW-0472">Membrane</keyword>
<reference evidence="10" key="1">
    <citation type="journal article" date="2023" name="Int. J. Syst. Evol. Microbiol.">
        <title>Mesoterricola silvestris gen. nov., sp. nov., Mesoterricola sediminis sp. nov., Geothrix oryzae sp. nov., Geothrix edaphica sp. nov., Geothrix rubra sp. nov., and Geothrix limicola sp. nov., six novel members of Acidobacteriota isolated from soils.</title>
        <authorList>
            <person name="Itoh H."/>
            <person name="Sugisawa Y."/>
            <person name="Mise K."/>
            <person name="Xu Z."/>
            <person name="Kuniyasu M."/>
            <person name="Ushijima N."/>
            <person name="Kawano K."/>
            <person name="Kobayashi E."/>
            <person name="Shiratori Y."/>
            <person name="Masuda Y."/>
            <person name="Senoo K."/>
        </authorList>
    </citation>
    <scope>NUCLEOTIDE SEQUENCE [LARGE SCALE GENOMIC DNA]</scope>
    <source>
        <strain evidence="10">Red222</strain>
    </source>
</reference>
<evidence type="ECO:0000256" key="1">
    <source>
        <dbReference type="ARBA" id="ARBA00004651"/>
    </source>
</evidence>
<dbReference type="NCBIfam" id="TIGR00795">
    <property type="entry name" value="lctP"/>
    <property type="match status" value="1"/>
</dbReference>
<keyword evidence="6 8" id="KW-1133">Transmembrane helix</keyword>
<feature type="transmembrane region" description="Helical" evidence="8">
    <location>
        <begin position="296"/>
        <end position="314"/>
    </location>
</feature>
<evidence type="ECO:0000256" key="3">
    <source>
        <dbReference type="ARBA" id="ARBA00022448"/>
    </source>
</evidence>
<dbReference type="EMBL" id="AP027079">
    <property type="protein sequence ID" value="BDU69361.1"/>
    <property type="molecule type" value="Genomic_DNA"/>
</dbReference>
<evidence type="ECO:0000256" key="8">
    <source>
        <dbReference type="RuleBase" id="RU365092"/>
    </source>
</evidence>
<name>A0ABN6UX68_9BACT</name>
<evidence type="ECO:0000313" key="10">
    <source>
        <dbReference type="Proteomes" id="UP001242010"/>
    </source>
</evidence>
<organism evidence="9 10">
    <name type="scientific">Geothrix oryzae</name>
    <dbReference type="NCBI Taxonomy" id="2927975"/>
    <lineage>
        <taxon>Bacteria</taxon>
        <taxon>Pseudomonadati</taxon>
        <taxon>Acidobacteriota</taxon>
        <taxon>Holophagae</taxon>
        <taxon>Holophagales</taxon>
        <taxon>Holophagaceae</taxon>
        <taxon>Geothrix</taxon>
    </lineage>
</organism>
<accession>A0ABN6UX68</accession>
<keyword evidence="10" id="KW-1185">Reference proteome</keyword>
<feature type="transmembrane region" description="Helical" evidence="8">
    <location>
        <begin position="116"/>
        <end position="135"/>
    </location>
</feature>
<dbReference type="RefSeq" id="WP_286353088.1">
    <property type="nucleotide sequence ID" value="NZ_AP027079.1"/>
</dbReference>
<evidence type="ECO:0000256" key="6">
    <source>
        <dbReference type="ARBA" id="ARBA00022989"/>
    </source>
</evidence>
<feature type="transmembrane region" description="Helical" evidence="8">
    <location>
        <begin position="194"/>
        <end position="211"/>
    </location>
</feature>
<dbReference type="PANTHER" id="PTHR30003">
    <property type="entry name" value="L-LACTATE PERMEASE"/>
    <property type="match status" value="1"/>
</dbReference>
<feature type="transmembrane region" description="Helical" evidence="8">
    <location>
        <begin position="526"/>
        <end position="546"/>
    </location>
</feature>
<sequence>MTPWTQVYSPVMGNIFLSALVAALPVFVLLGFLAKHVKAHYSAILGLLTCYAVAVLIYKMPAGMASMAAVHGALFGLMPIGWIVLNAIFIYDITVKSGDFEVVKHSIAGLAGDRRIQALLIAFSFGAFIEGAAGFGTPVAISAAMLIGLGFRPLQAAGLALIGNTAPVAYGALGSPLIALAGVTGLPLDMLSAAAGRILPIFSLIVPFWIIWTMAGRKAMMEVWPACLVAGGSFAITQFAVSNFHGPWLVDIIGAIVSMVALVLFLKVWQPKTTWRYEHEREDAHAVKVEQPAGKVVKAWLPWVFLSLFVFAWGTPQVKTFLNGGTKDKPNFLYGYTVKNFEIPLLHKNVIKAPPVVAKPSAETAVWTFNWLSLTGTSLLLAGILSGLVAGFSFLELVKIFGKTVNRVKISLLTIAAMLGLGFVSKSAGLDATMGLAFASTGVLFPFFSAMLGWLGVALTGSDTSANVLFGGLQKITAQQLGLNPILTAAANTTGGVMGKMIDAQSLVVASVATNQQGEEGTILRYVFFHSLALAAMVGVVVFLYAKVLPANWMPQLPPAAPAAVTAPAPVAPAAPATVPAPAPAK</sequence>
<feature type="transmembrane region" description="Helical" evidence="8">
    <location>
        <begin position="223"/>
        <end position="241"/>
    </location>
</feature>
<gene>
    <name evidence="9" type="ORF">GETHOR_14620</name>
</gene>
<feature type="transmembrane region" description="Helical" evidence="8">
    <location>
        <begin position="247"/>
        <end position="266"/>
    </location>
</feature>
<dbReference type="Proteomes" id="UP001242010">
    <property type="component" value="Chromosome"/>
</dbReference>
<evidence type="ECO:0000256" key="7">
    <source>
        <dbReference type="ARBA" id="ARBA00023136"/>
    </source>
</evidence>
<feature type="transmembrane region" description="Helical" evidence="8">
    <location>
        <begin position="72"/>
        <end position="95"/>
    </location>
</feature>
<comment type="function">
    <text evidence="8">Uptake of L-lactate across the membrane. Can also transport D-lactate and glycolate.</text>
</comment>
<evidence type="ECO:0000313" key="9">
    <source>
        <dbReference type="EMBL" id="BDU69361.1"/>
    </source>
</evidence>
<dbReference type="PANTHER" id="PTHR30003:SF0">
    <property type="entry name" value="GLYCOLATE PERMEASE GLCA-RELATED"/>
    <property type="match status" value="1"/>
</dbReference>
<feature type="transmembrane region" description="Helical" evidence="8">
    <location>
        <begin position="379"/>
        <end position="398"/>
    </location>
</feature>
<feature type="transmembrane region" description="Helical" evidence="8">
    <location>
        <begin position="410"/>
        <end position="430"/>
    </location>
</feature>
<evidence type="ECO:0000256" key="5">
    <source>
        <dbReference type="ARBA" id="ARBA00022692"/>
    </source>
</evidence>
<feature type="transmembrane region" description="Helical" evidence="8">
    <location>
        <begin position="436"/>
        <end position="459"/>
    </location>
</feature>
<dbReference type="Pfam" id="PF02652">
    <property type="entry name" value="Lactate_perm"/>
    <property type="match status" value="1"/>
</dbReference>
<keyword evidence="4 8" id="KW-1003">Cell membrane</keyword>
<comment type="subcellular location">
    <subcellularLocation>
        <location evidence="1 8">Cell membrane</location>
        <topology evidence="1 8">Multi-pass membrane protein</topology>
    </subcellularLocation>
</comment>
<keyword evidence="3 8" id="KW-0813">Transport</keyword>
<dbReference type="InterPro" id="IPR003804">
    <property type="entry name" value="Lactate_perm"/>
</dbReference>
<comment type="similarity">
    <text evidence="2 8">Belongs to the lactate permease family.</text>
</comment>
<keyword evidence="5 8" id="KW-0812">Transmembrane</keyword>